<dbReference type="SUPFAM" id="SSF52156">
    <property type="entry name" value="Initiation factor IF2/eIF5b, domain 3"/>
    <property type="match status" value="1"/>
</dbReference>
<feature type="compositionally biased region" description="Basic residues" evidence="10">
    <location>
        <begin position="237"/>
        <end position="248"/>
    </location>
</feature>
<evidence type="ECO:0000256" key="5">
    <source>
        <dbReference type="ARBA" id="ARBA00022917"/>
    </source>
</evidence>
<keyword evidence="5 8" id="KW-0648">Protein biosynthesis</keyword>
<feature type="compositionally biased region" description="Low complexity" evidence="10">
    <location>
        <begin position="122"/>
        <end position="146"/>
    </location>
</feature>
<dbReference type="PANTHER" id="PTHR43381:SF5">
    <property type="entry name" value="TR-TYPE G DOMAIN-CONTAINING PROTEIN"/>
    <property type="match status" value="1"/>
</dbReference>
<dbReference type="CDD" id="cd01887">
    <property type="entry name" value="IF2_eIF5B"/>
    <property type="match status" value="1"/>
</dbReference>
<keyword evidence="3 8" id="KW-0396">Initiation factor</keyword>
<dbReference type="PROSITE" id="PS01176">
    <property type="entry name" value="IF2"/>
    <property type="match status" value="1"/>
</dbReference>
<dbReference type="InterPro" id="IPR006847">
    <property type="entry name" value="IF2_N"/>
</dbReference>
<dbReference type="SUPFAM" id="SSF52540">
    <property type="entry name" value="P-loop containing nucleoside triphosphate hydrolases"/>
    <property type="match status" value="1"/>
</dbReference>
<dbReference type="HAMAP" id="MF_00100_B">
    <property type="entry name" value="IF_2_B"/>
    <property type="match status" value="1"/>
</dbReference>
<dbReference type="Pfam" id="PF00009">
    <property type="entry name" value="GTP_EFTU"/>
    <property type="match status" value="1"/>
</dbReference>
<dbReference type="InterPro" id="IPR009000">
    <property type="entry name" value="Transl_B-barrel_sf"/>
</dbReference>
<dbReference type="RefSeq" id="WP_159823231.1">
    <property type="nucleotide sequence ID" value="NZ_CABWNB010000004.1"/>
</dbReference>
<dbReference type="InterPro" id="IPR044145">
    <property type="entry name" value="IF2_II"/>
</dbReference>
<evidence type="ECO:0000256" key="2">
    <source>
        <dbReference type="ARBA" id="ARBA00020675"/>
    </source>
</evidence>
<feature type="compositionally biased region" description="Low complexity" evidence="10">
    <location>
        <begin position="56"/>
        <end position="77"/>
    </location>
</feature>
<dbReference type="GO" id="GO:0003924">
    <property type="term" value="F:GTPase activity"/>
    <property type="evidence" value="ECO:0007669"/>
    <property type="project" value="UniProtKB-UniRule"/>
</dbReference>
<dbReference type="CDD" id="cd03702">
    <property type="entry name" value="IF2_mtIF2_II"/>
    <property type="match status" value="1"/>
</dbReference>
<feature type="compositionally biased region" description="Basic and acidic residues" evidence="10">
    <location>
        <begin position="101"/>
        <end position="118"/>
    </location>
</feature>
<dbReference type="PROSITE" id="PS51722">
    <property type="entry name" value="G_TR_2"/>
    <property type="match status" value="1"/>
</dbReference>
<comment type="caution">
    <text evidence="12">The sequence shown here is derived from an EMBL/GenBank/DDBJ whole genome shotgun (WGS) entry which is preliminary data.</text>
</comment>
<evidence type="ECO:0000256" key="6">
    <source>
        <dbReference type="ARBA" id="ARBA00023134"/>
    </source>
</evidence>
<dbReference type="Gene3D" id="3.40.50.300">
    <property type="entry name" value="P-loop containing nucleotide triphosphate hydrolases"/>
    <property type="match status" value="1"/>
</dbReference>
<dbReference type="PANTHER" id="PTHR43381">
    <property type="entry name" value="TRANSLATION INITIATION FACTOR IF-2-RELATED"/>
    <property type="match status" value="1"/>
</dbReference>
<dbReference type="Pfam" id="PF11987">
    <property type="entry name" value="IF-2"/>
    <property type="match status" value="1"/>
</dbReference>
<feature type="domain" description="Tr-type G" evidence="11">
    <location>
        <begin position="374"/>
        <end position="543"/>
    </location>
</feature>
<dbReference type="Gene3D" id="2.40.30.10">
    <property type="entry name" value="Translation factors"/>
    <property type="match status" value="2"/>
</dbReference>
<dbReference type="AlphaFoldDB" id="A0A841R6D1"/>
<dbReference type="GeneID" id="93486404"/>
<proteinExistence type="inferred from homology"/>
<dbReference type="InterPro" id="IPR015760">
    <property type="entry name" value="TIF_IF2"/>
</dbReference>
<dbReference type="InterPro" id="IPR053905">
    <property type="entry name" value="EF-G-like_DII"/>
</dbReference>
<comment type="subcellular location">
    <subcellularLocation>
        <location evidence="8">Cytoplasm</location>
    </subcellularLocation>
</comment>
<dbReference type="Proteomes" id="UP000591941">
    <property type="component" value="Unassembled WGS sequence"/>
</dbReference>
<feature type="region of interest" description="G-domain" evidence="8">
    <location>
        <begin position="377"/>
        <end position="525"/>
    </location>
</feature>
<dbReference type="CDD" id="cd03692">
    <property type="entry name" value="mtIF2_IVc"/>
    <property type="match status" value="1"/>
</dbReference>
<evidence type="ECO:0000256" key="10">
    <source>
        <dbReference type="SAM" id="MobiDB-lite"/>
    </source>
</evidence>
<dbReference type="Gene3D" id="1.10.10.2480">
    <property type="match status" value="1"/>
</dbReference>
<evidence type="ECO:0000256" key="4">
    <source>
        <dbReference type="ARBA" id="ARBA00022741"/>
    </source>
</evidence>
<keyword evidence="13" id="KW-1185">Reference proteome</keyword>
<dbReference type="Gene3D" id="3.40.50.10050">
    <property type="entry name" value="Translation initiation factor IF- 2, domain 3"/>
    <property type="match status" value="1"/>
</dbReference>
<dbReference type="FunFam" id="3.40.50.300:FF:000019">
    <property type="entry name" value="Translation initiation factor IF-2"/>
    <property type="match status" value="1"/>
</dbReference>
<dbReference type="FunFam" id="3.40.50.10050:FF:000001">
    <property type="entry name" value="Translation initiation factor IF-2"/>
    <property type="match status" value="1"/>
</dbReference>
<dbReference type="SUPFAM" id="SSF50447">
    <property type="entry name" value="Translation proteins"/>
    <property type="match status" value="2"/>
</dbReference>
<dbReference type="NCBIfam" id="TIGR00487">
    <property type="entry name" value="IF-2"/>
    <property type="match status" value="1"/>
</dbReference>
<evidence type="ECO:0000256" key="1">
    <source>
        <dbReference type="ARBA" id="ARBA00007733"/>
    </source>
</evidence>
<dbReference type="Pfam" id="PF22042">
    <property type="entry name" value="EF-G_D2"/>
    <property type="match status" value="1"/>
</dbReference>
<dbReference type="InterPro" id="IPR036925">
    <property type="entry name" value="TIF_IF2_dom3_sf"/>
</dbReference>
<keyword evidence="8" id="KW-0963">Cytoplasm</keyword>
<evidence type="ECO:0000256" key="7">
    <source>
        <dbReference type="ARBA" id="ARBA00025162"/>
    </source>
</evidence>
<evidence type="ECO:0000259" key="11">
    <source>
        <dbReference type="PROSITE" id="PS51722"/>
    </source>
</evidence>
<protein>
    <recommendedName>
        <fullName evidence="2 8">Translation initiation factor IF-2</fullName>
    </recommendedName>
</protein>
<dbReference type="OrthoDB" id="9811804at2"/>
<comment type="similarity">
    <text evidence="1 8 9">Belongs to the TRAFAC class translation factor GTPase superfamily. Classic translation factor GTPase family. IF-2 subfamily.</text>
</comment>
<feature type="compositionally biased region" description="Basic and acidic residues" evidence="10">
    <location>
        <begin position="253"/>
        <end position="263"/>
    </location>
</feature>
<name>A0A841R6D1_9FIRM</name>
<comment type="function">
    <text evidence="7 8 9">One of the essential components for the initiation of protein synthesis. Protects formylmethionyl-tRNA from spontaneous hydrolysis and promotes its binding to the 30S ribosomal subunits. Also involved in the hydrolysis of GTP during the formation of the 70S ribosomal complex.</text>
</comment>
<evidence type="ECO:0000313" key="12">
    <source>
        <dbReference type="EMBL" id="MBB6478082.1"/>
    </source>
</evidence>
<feature type="binding site" evidence="8">
    <location>
        <begin position="429"/>
        <end position="433"/>
    </location>
    <ligand>
        <name>GTP</name>
        <dbReference type="ChEBI" id="CHEBI:37565"/>
    </ligand>
</feature>
<gene>
    <name evidence="8" type="primary">infB</name>
    <name evidence="12" type="ORF">HNR45_001143</name>
</gene>
<dbReference type="InterPro" id="IPR027417">
    <property type="entry name" value="P-loop_NTPase"/>
</dbReference>
<evidence type="ECO:0000256" key="3">
    <source>
        <dbReference type="ARBA" id="ARBA00022540"/>
    </source>
</evidence>
<dbReference type="FunFam" id="2.40.30.10:FF:000007">
    <property type="entry name" value="Translation initiation factor IF-2"/>
    <property type="match status" value="1"/>
</dbReference>
<dbReference type="GO" id="GO:0005829">
    <property type="term" value="C:cytosol"/>
    <property type="evidence" value="ECO:0007669"/>
    <property type="project" value="TreeGrafter"/>
</dbReference>
<reference evidence="12 13" key="1">
    <citation type="submission" date="2020-08" db="EMBL/GenBank/DDBJ databases">
        <title>Genomic Encyclopedia of Type Strains, Phase IV (KMG-IV): sequencing the most valuable type-strain genomes for metagenomic binning, comparative biology and taxonomic classification.</title>
        <authorList>
            <person name="Goeker M."/>
        </authorList>
    </citation>
    <scope>NUCLEOTIDE SEQUENCE [LARGE SCALE GENOMIC DNA]</scope>
    <source>
        <strain evidence="12 13">DSM 21255</strain>
    </source>
</reference>
<dbReference type="InterPro" id="IPR000795">
    <property type="entry name" value="T_Tr_GTP-bd_dom"/>
</dbReference>
<dbReference type="GO" id="GO:0003743">
    <property type="term" value="F:translation initiation factor activity"/>
    <property type="evidence" value="ECO:0007669"/>
    <property type="project" value="UniProtKB-UniRule"/>
</dbReference>
<dbReference type="InterPro" id="IPR000178">
    <property type="entry name" value="TF_IF2_bacterial-like"/>
</dbReference>
<feature type="compositionally biased region" description="Basic and acidic residues" evidence="10">
    <location>
        <begin position="188"/>
        <end position="201"/>
    </location>
</feature>
<dbReference type="Pfam" id="PF04760">
    <property type="entry name" value="IF2_N"/>
    <property type="match status" value="2"/>
</dbReference>
<evidence type="ECO:0000313" key="13">
    <source>
        <dbReference type="Proteomes" id="UP000591941"/>
    </source>
</evidence>
<dbReference type="FunFam" id="2.40.30.10:FF:000008">
    <property type="entry name" value="Translation initiation factor IF-2"/>
    <property type="match status" value="1"/>
</dbReference>
<keyword evidence="6 8" id="KW-0342">GTP-binding</keyword>
<feature type="binding site" evidence="8">
    <location>
        <begin position="483"/>
        <end position="486"/>
    </location>
    <ligand>
        <name>GTP</name>
        <dbReference type="ChEBI" id="CHEBI:37565"/>
    </ligand>
</feature>
<evidence type="ECO:0000256" key="8">
    <source>
        <dbReference type="HAMAP-Rule" id="MF_00100"/>
    </source>
</evidence>
<keyword evidence="4 8" id="KW-0547">Nucleotide-binding</keyword>
<dbReference type="EMBL" id="JACHHI010000005">
    <property type="protein sequence ID" value="MBB6478082.1"/>
    <property type="molecule type" value="Genomic_DNA"/>
</dbReference>
<feature type="binding site" evidence="8">
    <location>
        <begin position="383"/>
        <end position="390"/>
    </location>
    <ligand>
        <name>GTP</name>
        <dbReference type="ChEBI" id="CHEBI:37565"/>
    </ligand>
</feature>
<dbReference type="GO" id="GO:0005525">
    <property type="term" value="F:GTP binding"/>
    <property type="evidence" value="ECO:0007669"/>
    <property type="project" value="UniProtKB-KW"/>
</dbReference>
<accession>A0A841R6D1</accession>
<evidence type="ECO:0000256" key="9">
    <source>
        <dbReference type="RuleBase" id="RU000644"/>
    </source>
</evidence>
<organism evidence="12 13">
    <name type="scientific">Negativicoccus succinicivorans</name>
    <dbReference type="NCBI Taxonomy" id="620903"/>
    <lineage>
        <taxon>Bacteria</taxon>
        <taxon>Bacillati</taxon>
        <taxon>Bacillota</taxon>
        <taxon>Negativicutes</taxon>
        <taxon>Veillonellales</taxon>
        <taxon>Veillonellaceae</taxon>
        <taxon>Negativicoccus</taxon>
    </lineage>
</organism>
<dbReference type="InterPro" id="IPR005225">
    <property type="entry name" value="Small_GTP-bd"/>
</dbReference>
<dbReference type="NCBIfam" id="TIGR00231">
    <property type="entry name" value="small_GTP"/>
    <property type="match status" value="1"/>
</dbReference>
<dbReference type="InterPro" id="IPR023115">
    <property type="entry name" value="TIF_IF2_dom3"/>
</dbReference>
<sequence>MQKFRVWELAKQYNKTDKDIISTLKSHNVEVKSHLSVVDEKTKQLLDRVYADKQTTRSAETKTTSTKPTAAKSSATKPTEKQPRRRRPARTVRFDQQSGKPQEEFLVDGKGRKLETKPKAQPRPQKVAAKPAAKPAHPKQATAKQAEPAKKHENGGNAQQKHAESDANALRRTPKKAQPTARPTGKPMADEGQRSSRPVEKRTHKPAQRTQPSIRNMADHNAPAKQEEASGNERGGRKGNRNQRRNQRGRNQNKNDRRGKERGTSLLAQSIKKSRTKGKNKNEHARANAEAVTEVAMPPSVTVKEIAELFKKEVGDVIKRLMLLGIMATINQEVDRDAVELLAEEYGITLLEMEPEEDGTEIPEIEDAPEDLLPRPPVVTIMGHVDHGKTSLLDTIRKTHVTAREAGGITQHIGAYQIRYQGKKVVFLDTPGHEAFTAMRARGAQVTDIAVLVVAADDGVMPQTLEAIDHAKAAKVPIIVAINKMDKPAANPDLVKQQLAEHGLLPEDWGGDTIMVPVSAKKHQGIEDLLENILLVADVLELKANPNRNAIGVVVEGELDKGRGPVVTVLIQNGTLRTGDGIVSGTAFGRVRAMNNERGDLIKKAEPSTPVEVLGLSDVPTAGELLYAMDERDARSIAEKRIAKQKYEEQNRSQKVTLDDLFNQIKEGELKSLNIVIKADVQGSVEALRQSFEGIKNPEVRIDVVHAGVGAISESDIMLASAANALIIGFNVRPDANIRKIAEQEQVDMRTYRVIYDAIDDIKQAMQGMLAPKFREVVLGRAEVRQVIPTPKVIVAGSYVTEGKITNNAELRLIRDGIVIHEGNVASLRRFKDDVKEVAEGYECGISIESYRDVKEGDVLEAFTQEEIEQTID</sequence>
<feature type="region of interest" description="Disordered" evidence="10">
    <location>
        <begin position="53"/>
        <end position="290"/>
    </location>
</feature>